<dbReference type="EMBL" id="CATQJL010000001">
    <property type="protein sequence ID" value="CAJ0589530.1"/>
    <property type="molecule type" value="Genomic_DNA"/>
</dbReference>
<organism evidence="1 2">
    <name type="scientific">Cylicocyclus nassatus</name>
    <name type="common">Nematode worm</name>
    <dbReference type="NCBI Taxonomy" id="53992"/>
    <lineage>
        <taxon>Eukaryota</taxon>
        <taxon>Metazoa</taxon>
        <taxon>Ecdysozoa</taxon>
        <taxon>Nematoda</taxon>
        <taxon>Chromadorea</taxon>
        <taxon>Rhabditida</taxon>
        <taxon>Rhabditina</taxon>
        <taxon>Rhabditomorpha</taxon>
        <taxon>Strongyloidea</taxon>
        <taxon>Strongylidae</taxon>
        <taxon>Cylicocyclus</taxon>
    </lineage>
</organism>
<comment type="caution">
    <text evidence="1">The sequence shown here is derived from an EMBL/GenBank/DDBJ whole genome shotgun (WGS) entry which is preliminary data.</text>
</comment>
<reference evidence="1" key="1">
    <citation type="submission" date="2023-07" db="EMBL/GenBank/DDBJ databases">
        <authorList>
            <consortium name="CYATHOMIX"/>
        </authorList>
    </citation>
    <scope>NUCLEOTIDE SEQUENCE</scope>
    <source>
        <strain evidence="1">N/A</strain>
    </source>
</reference>
<dbReference type="Proteomes" id="UP001176961">
    <property type="component" value="Unassembled WGS sequence"/>
</dbReference>
<name>A0AA36DMI6_CYLNA</name>
<protein>
    <submittedName>
        <fullName evidence="1">Uncharacterized protein</fullName>
    </submittedName>
</protein>
<evidence type="ECO:0000313" key="2">
    <source>
        <dbReference type="Proteomes" id="UP001176961"/>
    </source>
</evidence>
<gene>
    <name evidence="1" type="ORF">CYNAS_LOCUS1513</name>
</gene>
<feature type="non-terminal residue" evidence="1">
    <location>
        <position position="1"/>
    </location>
</feature>
<evidence type="ECO:0000313" key="1">
    <source>
        <dbReference type="EMBL" id="CAJ0589530.1"/>
    </source>
</evidence>
<dbReference type="AlphaFoldDB" id="A0AA36DMI6"/>
<keyword evidence="2" id="KW-1185">Reference proteome</keyword>
<sequence>LSLIAHYHPPWLSLETWRRSLFIILLRYTTRILLTLMSWQAQTTSNFPPPDCSSSLKSSDVVVVDNMKSKSFQSCLHEKGDEKYKSKLSAKNSSKVIARRLRELCDHFEAEFTIGRMHQSFTVKKGNTVDKVTSWILPKPLFQTWRGSYI</sequence>
<accession>A0AA36DMI6</accession>
<proteinExistence type="predicted"/>